<name>A0AB40C3X9_DIOCR</name>
<dbReference type="RefSeq" id="XP_039133700.1">
    <property type="nucleotide sequence ID" value="XM_039277766.1"/>
</dbReference>
<dbReference type="SMART" id="SM00456">
    <property type="entry name" value="WW"/>
    <property type="match status" value="1"/>
</dbReference>
<evidence type="ECO:0000256" key="1">
    <source>
        <dbReference type="ARBA" id="ARBA00004496"/>
    </source>
</evidence>
<proteinExistence type="predicted"/>
<gene>
    <name evidence="5" type="primary">LOC120270693</name>
</gene>
<dbReference type="PANTHER" id="PTHR14791">
    <property type="entry name" value="BOMB/KIRA PROTEINS"/>
    <property type="match status" value="1"/>
</dbReference>
<evidence type="ECO:0000313" key="4">
    <source>
        <dbReference type="Proteomes" id="UP001515500"/>
    </source>
</evidence>
<dbReference type="InterPro" id="IPR051105">
    <property type="entry name" value="WWC/KIBRA_Hippo_Reg"/>
</dbReference>
<sequence length="168" mass="19431">MEDVKLSLSTTFSDTSNNPVINSCKKRKYFTWDHHLPISQANIELDPVDPLPLHWEQCLDLQSGRMYYLNRKTLRKSWSRPKEQKLDLELNISSSFSSSKKREEEYSWNKLNDSMSSNANMVAVACANCHLLVMLCKSSPSCPNCKYMHYSLPMYHATKPLKTLSLLH</sequence>
<dbReference type="InterPro" id="IPR036020">
    <property type="entry name" value="WW_dom_sf"/>
</dbReference>
<comment type="subcellular location">
    <subcellularLocation>
        <location evidence="1">Cytoplasm</location>
    </subcellularLocation>
</comment>
<dbReference type="GO" id="GO:0005737">
    <property type="term" value="C:cytoplasm"/>
    <property type="evidence" value="ECO:0007669"/>
    <property type="project" value="UniProtKB-SubCell"/>
</dbReference>
<keyword evidence="2" id="KW-0963">Cytoplasm</keyword>
<dbReference type="SUPFAM" id="SSF51045">
    <property type="entry name" value="WW domain"/>
    <property type="match status" value="1"/>
</dbReference>
<evidence type="ECO:0000313" key="5">
    <source>
        <dbReference type="RefSeq" id="XP_039133700.1"/>
    </source>
</evidence>
<reference evidence="5" key="1">
    <citation type="submission" date="2025-08" db="UniProtKB">
        <authorList>
            <consortium name="RefSeq"/>
        </authorList>
    </citation>
    <scope>IDENTIFICATION</scope>
</reference>
<dbReference type="Gene3D" id="2.20.70.10">
    <property type="match status" value="1"/>
</dbReference>
<dbReference type="PANTHER" id="PTHR14791:SF39">
    <property type="entry name" value="OS12G0233100 PROTEIN"/>
    <property type="match status" value="1"/>
</dbReference>
<organism evidence="4 5">
    <name type="scientific">Dioscorea cayennensis subsp. rotundata</name>
    <name type="common">White Guinea yam</name>
    <name type="synonym">Dioscorea rotundata</name>
    <dbReference type="NCBI Taxonomy" id="55577"/>
    <lineage>
        <taxon>Eukaryota</taxon>
        <taxon>Viridiplantae</taxon>
        <taxon>Streptophyta</taxon>
        <taxon>Embryophyta</taxon>
        <taxon>Tracheophyta</taxon>
        <taxon>Spermatophyta</taxon>
        <taxon>Magnoliopsida</taxon>
        <taxon>Liliopsida</taxon>
        <taxon>Dioscoreales</taxon>
        <taxon>Dioscoreaceae</taxon>
        <taxon>Dioscorea</taxon>
    </lineage>
</organism>
<dbReference type="GeneID" id="120270693"/>
<feature type="domain" description="WW" evidence="3">
    <location>
        <begin position="49"/>
        <end position="83"/>
    </location>
</feature>
<evidence type="ECO:0000259" key="3">
    <source>
        <dbReference type="PROSITE" id="PS50020"/>
    </source>
</evidence>
<dbReference type="InterPro" id="IPR001202">
    <property type="entry name" value="WW_dom"/>
</dbReference>
<dbReference type="PROSITE" id="PS50020">
    <property type="entry name" value="WW_DOMAIN_2"/>
    <property type="match status" value="1"/>
</dbReference>
<evidence type="ECO:0000256" key="2">
    <source>
        <dbReference type="ARBA" id="ARBA00022490"/>
    </source>
</evidence>
<dbReference type="AlphaFoldDB" id="A0AB40C3X9"/>
<protein>
    <submittedName>
        <fullName evidence="5">Uncharacterized protein LOC120270693</fullName>
    </submittedName>
</protein>
<dbReference type="Proteomes" id="UP001515500">
    <property type="component" value="Chromosome 10"/>
</dbReference>
<keyword evidence="4" id="KW-1185">Reference proteome</keyword>
<accession>A0AB40C3X9</accession>